<evidence type="ECO:0000313" key="2">
    <source>
        <dbReference type="Proteomes" id="UP001153332"/>
    </source>
</evidence>
<sequence>MGRYITRHSPWLCCLGIAQLFFSLGSAQFPWATAIPRAGWTATADSFQPGNEAAKAIDSNSSTFWHTAYSPTIAPLPHYIQLDMKKSYVVNGVSYQPRQDASSNGNIGQHTVTLSNDGTTWSGPVQFGTWLNDKVTKSTFFSNATARYVRITTQTEAQGANNPWSSIAELNVYSPNVNLDASAFTPPPTSQGRWDSTVVLPIVAAAGALSAQGNVIFWSAYRPDLFGSGTGQTLTALWTPSSQTVTQRTVTESHRK</sequence>
<proteinExistence type="predicted"/>
<name>A0ACC2JAX4_9PEZI</name>
<gene>
    <name evidence="1" type="ORF">O1611_g9109</name>
</gene>
<reference evidence="1" key="1">
    <citation type="submission" date="2022-12" db="EMBL/GenBank/DDBJ databases">
        <title>Genome Sequence of Lasiodiplodia mahajangana.</title>
        <authorList>
            <person name="Buettner E."/>
        </authorList>
    </citation>
    <scope>NUCLEOTIDE SEQUENCE</scope>
    <source>
        <strain evidence="1">VT137</strain>
    </source>
</reference>
<keyword evidence="2" id="KW-1185">Reference proteome</keyword>
<dbReference type="Proteomes" id="UP001153332">
    <property type="component" value="Unassembled WGS sequence"/>
</dbReference>
<accession>A0ACC2JAX4</accession>
<comment type="caution">
    <text evidence="1">The sequence shown here is derived from an EMBL/GenBank/DDBJ whole genome shotgun (WGS) entry which is preliminary data.</text>
</comment>
<organism evidence="1 2">
    <name type="scientific">Lasiodiplodia mahajangana</name>
    <dbReference type="NCBI Taxonomy" id="1108764"/>
    <lineage>
        <taxon>Eukaryota</taxon>
        <taxon>Fungi</taxon>
        <taxon>Dikarya</taxon>
        <taxon>Ascomycota</taxon>
        <taxon>Pezizomycotina</taxon>
        <taxon>Dothideomycetes</taxon>
        <taxon>Dothideomycetes incertae sedis</taxon>
        <taxon>Botryosphaeriales</taxon>
        <taxon>Botryosphaeriaceae</taxon>
        <taxon>Lasiodiplodia</taxon>
    </lineage>
</organism>
<dbReference type="EMBL" id="JAPUUL010002952">
    <property type="protein sequence ID" value="KAJ8124532.1"/>
    <property type="molecule type" value="Genomic_DNA"/>
</dbReference>
<protein>
    <submittedName>
        <fullName evidence="1">Uncharacterized protein</fullName>
    </submittedName>
</protein>
<evidence type="ECO:0000313" key="1">
    <source>
        <dbReference type="EMBL" id="KAJ8124532.1"/>
    </source>
</evidence>